<dbReference type="GO" id="GO:0000956">
    <property type="term" value="P:nuclear-transcribed mRNA catabolic process"/>
    <property type="evidence" value="ECO:0007669"/>
    <property type="project" value="TreeGrafter"/>
</dbReference>
<evidence type="ECO:0000313" key="2">
    <source>
        <dbReference type="EMBL" id="CAH7665835.1"/>
    </source>
</evidence>
<dbReference type="EMBL" id="CALTRL010000009">
    <property type="protein sequence ID" value="CAH7665835.1"/>
    <property type="molecule type" value="Genomic_DNA"/>
</dbReference>
<dbReference type="Gene3D" id="3.40.50.12390">
    <property type="match status" value="1"/>
</dbReference>
<name>A0AAV0ACU9_PHAPC</name>
<feature type="domain" description="Xrn1 N-terminal" evidence="1">
    <location>
        <begin position="2"/>
        <end position="51"/>
    </location>
</feature>
<reference evidence="2" key="1">
    <citation type="submission" date="2022-06" db="EMBL/GenBank/DDBJ databases">
        <authorList>
            <consortium name="SYNGENTA / RWTH Aachen University"/>
        </authorList>
    </citation>
    <scope>NUCLEOTIDE SEQUENCE</scope>
</reference>
<dbReference type="Proteomes" id="UP001153365">
    <property type="component" value="Unassembled WGS sequence"/>
</dbReference>
<dbReference type="Pfam" id="PF03159">
    <property type="entry name" value="XRN_N"/>
    <property type="match status" value="1"/>
</dbReference>
<dbReference type="InterPro" id="IPR027073">
    <property type="entry name" value="5_3_exoribonuclease"/>
</dbReference>
<sequence>PEIEQEMMFEVFRYINQVVKMVRPRKLMMIEIDGVSPGAKMKQQCPHWFREPQE</sequence>
<gene>
    <name evidence="2" type="ORF">PPACK8108_LOCUS127</name>
</gene>
<dbReference type="PANTHER" id="PTHR12341:SF41">
    <property type="entry name" value="5'-3' EXORIBONUCLEASE 2"/>
    <property type="match status" value="1"/>
</dbReference>
<dbReference type="GO" id="GO:0003723">
    <property type="term" value="F:RNA binding"/>
    <property type="evidence" value="ECO:0007669"/>
    <property type="project" value="TreeGrafter"/>
</dbReference>
<organism evidence="2 3">
    <name type="scientific">Phakopsora pachyrhizi</name>
    <name type="common">Asian soybean rust disease fungus</name>
    <dbReference type="NCBI Taxonomy" id="170000"/>
    <lineage>
        <taxon>Eukaryota</taxon>
        <taxon>Fungi</taxon>
        <taxon>Dikarya</taxon>
        <taxon>Basidiomycota</taxon>
        <taxon>Pucciniomycotina</taxon>
        <taxon>Pucciniomycetes</taxon>
        <taxon>Pucciniales</taxon>
        <taxon>Phakopsoraceae</taxon>
        <taxon>Phakopsora</taxon>
    </lineage>
</organism>
<dbReference type="PANTHER" id="PTHR12341">
    <property type="entry name" value="5'-&gt;3' EXORIBONUCLEASE"/>
    <property type="match status" value="1"/>
</dbReference>
<comment type="caution">
    <text evidence="2">The sequence shown here is derived from an EMBL/GenBank/DDBJ whole genome shotgun (WGS) entry which is preliminary data.</text>
</comment>
<keyword evidence="3" id="KW-1185">Reference proteome</keyword>
<dbReference type="AlphaFoldDB" id="A0AAV0ACU9"/>
<evidence type="ECO:0000259" key="1">
    <source>
        <dbReference type="Pfam" id="PF03159"/>
    </source>
</evidence>
<protein>
    <recommendedName>
        <fullName evidence="1">Xrn1 N-terminal domain-containing protein</fullName>
    </recommendedName>
</protein>
<feature type="non-terminal residue" evidence="2">
    <location>
        <position position="54"/>
    </location>
</feature>
<proteinExistence type="predicted"/>
<feature type="non-terminal residue" evidence="2">
    <location>
        <position position="1"/>
    </location>
</feature>
<dbReference type="GO" id="GO:0005634">
    <property type="term" value="C:nucleus"/>
    <property type="evidence" value="ECO:0007669"/>
    <property type="project" value="TreeGrafter"/>
</dbReference>
<dbReference type="InterPro" id="IPR004859">
    <property type="entry name" value="Xrn1_N"/>
</dbReference>
<evidence type="ECO:0000313" key="3">
    <source>
        <dbReference type="Proteomes" id="UP001153365"/>
    </source>
</evidence>
<dbReference type="GO" id="GO:0004534">
    <property type="term" value="F:5'-3' RNA exonuclease activity"/>
    <property type="evidence" value="ECO:0007669"/>
    <property type="project" value="TreeGrafter"/>
</dbReference>
<accession>A0AAV0ACU9</accession>